<accession>A0AA38Z205</accession>
<name>A0AA38Z205_VITRO</name>
<dbReference type="SUPFAM" id="SSF51735">
    <property type="entry name" value="NAD(P)-binding Rossmann-fold domains"/>
    <property type="match status" value="1"/>
</dbReference>
<evidence type="ECO:0000313" key="4">
    <source>
        <dbReference type="EMBL" id="KAJ9680795.1"/>
    </source>
</evidence>
<evidence type="ECO:0000313" key="5">
    <source>
        <dbReference type="Proteomes" id="UP001168098"/>
    </source>
</evidence>
<evidence type="ECO:0000256" key="2">
    <source>
        <dbReference type="ARBA" id="ARBA00023002"/>
    </source>
</evidence>
<reference evidence="4 5" key="1">
    <citation type="journal article" date="2023" name="BMC Biotechnol.">
        <title>Vitis rotundifolia cv Carlos genome sequencing.</title>
        <authorList>
            <person name="Huff M."/>
            <person name="Hulse-Kemp A."/>
            <person name="Scheffler B."/>
            <person name="Youngblood R."/>
            <person name="Simpson S."/>
            <person name="Babiker E."/>
            <person name="Staton M."/>
        </authorList>
    </citation>
    <scope>NUCLEOTIDE SEQUENCE [LARGE SCALE GENOMIC DNA]</scope>
    <source>
        <tissue evidence="4">Leaf</tissue>
    </source>
</reference>
<gene>
    <name evidence="4" type="ORF">PVL29_019955</name>
</gene>
<dbReference type="CDD" id="cd08958">
    <property type="entry name" value="FR_SDR_e"/>
    <property type="match status" value="1"/>
</dbReference>
<dbReference type="Proteomes" id="UP001168098">
    <property type="component" value="Unassembled WGS sequence"/>
</dbReference>
<organism evidence="4 5">
    <name type="scientific">Vitis rotundifolia</name>
    <name type="common">Muscadine grape</name>
    <dbReference type="NCBI Taxonomy" id="103349"/>
    <lineage>
        <taxon>Eukaryota</taxon>
        <taxon>Viridiplantae</taxon>
        <taxon>Streptophyta</taxon>
        <taxon>Embryophyta</taxon>
        <taxon>Tracheophyta</taxon>
        <taxon>Spermatophyta</taxon>
        <taxon>Magnoliopsida</taxon>
        <taxon>eudicotyledons</taxon>
        <taxon>Gunneridae</taxon>
        <taxon>Pentapetalae</taxon>
        <taxon>rosids</taxon>
        <taxon>Vitales</taxon>
        <taxon>Vitaceae</taxon>
        <taxon>Viteae</taxon>
        <taxon>Vitis</taxon>
    </lineage>
</organism>
<dbReference type="InterPro" id="IPR036291">
    <property type="entry name" value="NAD(P)-bd_dom_sf"/>
</dbReference>
<comment type="caution">
    <text evidence="4">The sequence shown here is derived from an EMBL/GenBank/DDBJ whole genome shotgun (WGS) entry which is preliminary data.</text>
</comment>
<dbReference type="Gene3D" id="3.40.50.720">
    <property type="entry name" value="NAD(P)-binding Rossmann-like Domain"/>
    <property type="match status" value="1"/>
</dbReference>
<sequence>MEGEKGRVCVTGGTGFIASWLVMKLLQQGYSVNATIRSHPQSKKDISYLTNLPGASERLQIFKADLSDPNSFDAAIEGCIGVFHVAHPVDFEEREPQETVTKRSVAGTLGILKGCLKSKTVKRVVYTSSAAAVVYNNKDEDIMDESSWSDIDVVKSLKPLGWSYAISKTITERAALEFAEQHGLDLVTLIPSLVVGPFICPGFPGSVHMTLALIFGNQNHYQYLKNTSMVHVDDVASAFIFLLEYPNAKGRHICSSDIITLNEMSELLSAKYPQLPIPTIESLKDIQGFRMPGVSSKKLLDTGFKYKYGVDEMFDEAIQCCKEKGFLYFSKDTSS</sequence>
<dbReference type="GO" id="GO:0016616">
    <property type="term" value="F:oxidoreductase activity, acting on the CH-OH group of donors, NAD or NADP as acceptor"/>
    <property type="evidence" value="ECO:0007669"/>
    <property type="project" value="TreeGrafter"/>
</dbReference>
<evidence type="ECO:0000259" key="3">
    <source>
        <dbReference type="Pfam" id="PF01370"/>
    </source>
</evidence>
<dbReference type="PANTHER" id="PTHR10366">
    <property type="entry name" value="NAD DEPENDENT EPIMERASE/DEHYDRATASE"/>
    <property type="match status" value="1"/>
</dbReference>
<keyword evidence="2" id="KW-0560">Oxidoreductase</keyword>
<keyword evidence="5" id="KW-1185">Reference proteome</keyword>
<evidence type="ECO:0000256" key="1">
    <source>
        <dbReference type="ARBA" id="ARBA00022857"/>
    </source>
</evidence>
<proteinExistence type="predicted"/>
<keyword evidence="1" id="KW-0521">NADP</keyword>
<dbReference type="InterPro" id="IPR001509">
    <property type="entry name" value="Epimerase_deHydtase"/>
</dbReference>
<dbReference type="InterPro" id="IPR050425">
    <property type="entry name" value="NAD(P)_dehydrat-like"/>
</dbReference>
<protein>
    <recommendedName>
        <fullName evidence="3">NAD-dependent epimerase/dehydratase domain-containing protein</fullName>
    </recommendedName>
</protein>
<dbReference type="PANTHER" id="PTHR10366:SF563">
    <property type="entry name" value="CINNAMOYL-COA REDUCTASE 16"/>
    <property type="match status" value="1"/>
</dbReference>
<dbReference type="FunFam" id="3.40.50.720:FF:000984">
    <property type="entry name" value="Dihydroflavonol 4-reductase family"/>
    <property type="match status" value="1"/>
</dbReference>
<feature type="domain" description="NAD-dependent epimerase/dehydratase" evidence="3">
    <location>
        <begin position="8"/>
        <end position="249"/>
    </location>
</feature>
<dbReference type="AlphaFoldDB" id="A0AA38Z205"/>
<dbReference type="Pfam" id="PF01370">
    <property type="entry name" value="Epimerase"/>
    <property type="match status" value="1"/>
</dbReference>
<dbReference type="EMBL" id="JARBHA010000015">
    <property type="protein sequence ID" value="KAJ9680795.1"/>
    <property type="molecule type" value="Genomic_DNA"/>
</dbReference>